<proteinExistence type="predicted"/>
<dbReference type="AlphaFoldDB" id="A0A094ZHL7"/>
<reference evidence="1" key="1">
    <citation type="journal article" date="2012" name="Nat. Genet.">
        <title>Whole-genome sequence of Schistosoma haematobium.</title>
        <authorList>
            <person name="Young N.D."/>
            <person name="Jex A.R."/>
            <person name="Li B."/>
            <person name="Liu S."/>
            <person name="Yang L."/>
            <person name="Xiong Z."/>
            <person name="Li Y."/>
            <person name="Cantacessi C."/>
            <person name="Hall R.S."/>
            <person name="Xu X."/>
            <person name="Chen F."/>
            <person name="Wu X."/>
            <person name="Zerlotini A."/>
            <person name="Oliveira G."/>
            <person name="Hofmann A."/>
            <person name="Zhang G."/>
            <person name="Fang X."/>
            <person name="Kang Y."/>
            <person name="Campbell B.E."/>
            <person name="Loukas A."/>
            <person name="Ranganathan S."/>
            <person name="Rollinson D."/>
            <person name="Rinaldi G."/>
            <person name="Brindley P.J."/>
            <person name="Yang H."/>
            <person name="Wang J."/>
            <person name="Wang J."/>
            <person name="Gasser R.B."/>
        </authorList>
    </citation>
    <scope>NUCLEOTIDE SEQUENCE [LARGE SCALE GENOMIC DNA]</scope>
</reference>
<dbReference type="EMBL" id="KL250582">
    <property type="protein sequence ID" value="KGB34010.1"/>
    <property type="molecule type" value="Genomic_DNA"/>
</dbReference>
<organism evidence="1">
    <name type="scientific">Schistosoma haematobium</name>
    <name type="common">Blood fluke</name>
    <dbReference type="NCBI Taxonomy" id="6185"/>
    <lineage>
        <taxon>Eukaryota</taxon>
        <taxon>Metazoa</taxon>
        <taxon>Spiralia</taxon>
        <taxon>Lophotrochozoa</taxon>
        <taxon>Platyhelminthes</taxon>
        <taxon>Trematoda</taxon>
        <taxon>Digenea</taxon>
        <taxon>Strigeidida</taxon>
        <taxon>Schistosomatoidea</taxon>
        <taxon>Schistosomatidae</taxon>
        <taxon>Schistosoma</taxon>
    </lineage>
</organism>
<protein>
    <submittedName>
        <fullName evidence="1">Uncharacterized protein</fullName>
    </submittedName>
</protein>
<sequence>MPADTVGKVRDTFQSVKSKIRNDAQQFAQNETLRKGVENLSKASEHVKDATKSLSETEFIKAAIKVTYLA</sequence>
<dbReference type="STRING" id="6185.A0A094ZHL7"/>
<evidence type="ECO:0000313" key="1">
    <source>
        <dbReference type="EMBL" id="KGB34010.1"/>
    </source>
</evidence>
<name>A0A094ZHL7_SCHHA</name>
<accession>A0A094ZHL7</accession>
<gene>
    <name evidence="1" type="ORF">MS3_02188</name>
</gene>